<dbReference type="GO" id="GO:0006915">
    <property type="term" value="P:apoptotic process"/>
    <property type="evidence" value="ECO:0007669"/>
    <property type="project" value="InterPro"/>
</dbReference>
<keyword evidence="8" id="KW-1185">Reference proteome</keyword>
<evidence type="ECO:0000256" key="5">
    <source>
        <dbReference type="ARBA" id="ARBA00023128"/>
    </source>
</evidence>
<evidence type="ECO:0000256" key="4">
    <source>
        <dbReference type="ARBA" id="ARBA00022980"/>
    </source>
</evidence>
<dbReference type="InterPro" id="IPR008092">
    <property type="entry name" value="Ribosomal_mS29_met"/>
</dbReference>
<dbReference type="Pfam" id="PF10236">
    <property type="entry name" value="DAP3"/>
    <property type="match status" value="1"/>
</dbReference>
<reference evidence="9" key="1">
    <citation type="submission" date="2017-02" db="UniProtKB">
        <authorList>
            <consortium name="WormBaseParasite"/>
        </authorList>
    </citation>
    <scope>IDENTIFICATION</scope>
</reference>
<evidence type="ECO:0000256" key="7">
    <source>
        <dbReference type="ARBA" id="ARBA00035140"/>
    </source>
</evidence>
<evidence type="ECO:0000256" key="2">
    <source>
        <dbReference type="ARBA" id="ARBA00009863"/>
    </source>
</evidence>
<dbReference type="InterPro" id="IPR019368">
    <property type="entry name" value="Ribosomal_mS29"/>
</dbReference>
<dbReference type="AlphaFoldDB" id="A0A0N5BPE1"/>
<dbReference type="Proteomes" id="UP000046392">
    <property type="component" value="Unplaced"/>
</dbReference>
<dbReference type="WBParaSite" id="SPAL_0000776700.1">
    <property type="protein sequence ID" value="SPAL_0000776700.1"/>
    <property type="gene ID" value="SPAL_0000776700"/>
</dbReference>
<comment type="similarity">
    <text evidence="2">Belongs to the mitochondrion-specific ribosomal protein mS29 family.</text>
</comment>
<keyword evidence="5" id="KW-0496">Mitochondrion</keyword>
<organism evidence="8 9">
    <name type="scientific">Strongyloides papillosus</name>
    <name type="common">Intestinal threadworm</name>
    <dbReference type="NCBI Taxonomy" id="174720"/>
    <lineage>
        <taxon>Eukaryota</taxon>
        <taxon>Metazoa</taxon>
        <taxon>Ecdysozoa</taxon>
        <taxon>Nematoda</taxon>
        <taxon>Chromadorea</taxon>
        <taxon>Rhabditida</taxon>
        <taxon>Tylenchina</taxon>
        <taxon>Panagrolaimomorpha</taxon>
        <taxon>Strongyloidoidea</taxon>
        <taxon>Strongyloididae</taxon>
        <taxon>Strongyloides</taxon>
    </lineage>
</organism>
<comment type="subcellular location">
    <subcellularLocation>
        <location evidence="1">Mitochondrion</location>
    </subcellularLocation>
</comment>
<dbReference type="PANTHER" id="PTHR12810">
    <property type="entry name" value="MITOCHONDRIAL 28S RIBOSOMAL PROTEIN S29"/>
    <property type="match status" value="1"/>
</dbReference>
<evidence type="ECO:0000313" key="8">
    <source>
        <dbReference type="Proteomes" id="UP000046392"/>
    </source>
</evidence>
<dbReference type="PANTHER" id="PTHR12810:SF0">
    <property type="entry name" value="SMALL RIBOSOMAL SUBUNIT PROTEIN MS29"/>
    <property type="match status" value="1"/>
</dbReference>
<proteinExistence type="inferred from homology"/>
<name>A0A0N5BPE1_STREA</name>
<dbReference type="InterPro" id="IPR027417">
    <property type="entry name" value="P-loop_NTPase"/>
</dbReference>
<keyword evidence="6" id="KW-0687">Ribonucleoprotein</keyword>
<evidence type="ECO:0000256" key="1">
    <source>
        <dbReference type="ARBA" id="ARBA00004173"/>
    </source>
</evidence>
<evidence type="ECO:0000256" key="6">
    <source>
        <dbReference type="ARBA" id="ARBA00023274"/>
    </source>
</evidence>
<keyword evidence="3" id="KW-0809">Transit peptide</keyword>
<dbReference type="PRINTS" id="PR01716">
    <property type="entry name" value="DEATHASSOCP3"/>
</dbReference>
<sequence>MLKRTIQGARQNVTFFRCIMASTNEPSLIKESDIGKLYTVSSDVAAKLNFDKVLPSKYIRQLNTFSECSWLIREPFFEILNKLSTVNKESSPLRFVLFGRFGTGKSITLYQLVHYAYTQKWTILNIKSVMDITRGSTETQPSTKIKGKLDTQKHAIKALELFKSQNQHVWDKLSELKTTKEYVWTKIDKTNAGKPITDIVEIGLSGAVSSTDCFGAFIEELKHYSTSGEIKLFVAIDDANSLYGKTNYKKVNGVYATPDDLSMVYYIKRLLDKDWKNGAVVMIADEKEVKDARDTLTIPLATPLELFGEDGYEDIVPFTGIQTRNYNDKEINVMYEYYKSKNWLMTPGAVTENGKNQLIYLSAFNPHYFERLCAFV</sequence>
<dbReference type="GO" id="GO:0005763">
    <property type="term" value="C:mitochondrial small ribosomal subunit"/>
    <property type="evidence" value="ECO:0007669"/>
    <property type="project" value="TreeGrafter"/>
</dbReference>
<protein>
    <recommendedName>
        <fullName evidence="7">Small ribosomal subunit protein mS29</fullName>
    </recommendedName>
</protein>
<dbReference type="SUPFAM" id="SSF52540">
    <property type="entry name" value="P-loop containing nucleoside triphosphate hydrolases"/>
    <property type="match status" value="1"/>
</dbReference>
<keyword evidence="4" id="KW-0689">Ribosomal protein</keyword>
<dbReference type="STRING" id="174720.A0A0N5BPE1"/>
<dbReference type="GO" id="GO:0003735">
    <property type="term" value="F:structural constituent of ribosome"/>
    <property type="evidence" value="ECO:0007669"/>
    <property type="project" value="TreeGrafter"/>
</dbReference>
<accession>A0A0N5BPE1</accession>
<evidence type="ECO:0000256" key="3">
    <source>
        <dbReference type="ARBA" id="ARBA00022946"/>
    </source>
</evidence>
<evidence type="ECO:0000313" key="9">
    <source>
        <dbReference type="WBParaSite" id="SPAL_0000776700.1"/>
    </source>
</evidence>